<accession>A0AAW9RUD8</accession>
<keyword evidence="2" id="KW-1185">Reference proteome</keyword>
<dbReference type="Proteomes" id="UP001378188">
    <property type="component" value="Unassembled WGS sequence"/>
</dbReference>
<proteinExistence type="predicted"/>
<dbReference type="GO" id="GO:0003688">
    <property type="term" value="F:DNA replication origin binding"/>
    <property type="evidence" value="ECO:0007669"/>
    <property type="project" value="TreeGrafter"/>
</dbReference>
<comment type="caution">
    <text evidence="1">The sequence shown here is derived from an EMBL/GenBank/DDBJ whole genome shotgun (WGS) entry which is preliminary data.</text>
</comment>
<dbReference type="Gene3D" id="3.40.50.300">
    <property type="entry name" value="P-loop containing nucleotide triphosphate hydrolases"/>
    <property type="match status" value="1"/>
</dbReference>
<dbReference type="PANTHER" id="PTHR30050:SF5">
    <property type="entry name" value="DNAA REGULATORY INACTIVATOR HDA"/>
    <property type="match status" value="1"/>
</dbReference>
<evidence type="ECO:0000313" key="2">
    <source>
        <dbReference type="Proteomes" id="UP001378188"/>
    </source>
</evidence>
<evidence type="ECO:0000313" key="1">
    <source>
        <dbReference type="EMBL" id="MEJ8573346.1"/>
    </source>
</evidence>
<protein>
    <submittedName>
        <fullName evidence="1">DnaA/Hda family protein</fullName>
    </submittedName>
</protein>
<sequence length="234" mass="25299">MIVPRQLVLELPHREALGRDDLLVSRSNDAAVRAIDSWPDWPHAGLVLVGSPGSGKTHLVEVWRQRSGAVRLDAAAVSGDPADLIGDAPAIAVEDCGPGLDEAAMFHLLNAAERADLPVLLTSREPPPRWTLGLSDLNSRLSRLPVVEVAPPDEEVLQAVVIKLFADRQIAVDEAVLRYILVRMERSFAAARDIVARLDRLAAESKRPISRSLAARALAEAHTLANLESPGSHE</sequence>
<dbReference type="Gene3D" id="1.10.8.60">
    <property type="match status" value="1"/>
</dbReference>
<dbReference type="AlphaFoldDB" id="A0AAW9RUD8"/>
<dbReference type="GO" id="GO:0006270">
    <property type="term" value="P:DNA replication initiation"/>
    <property type="evidence" value="ECO:0007669"/>
    <property type="project" value="TreeGrafter"/>
</dbReference>
<dbReference type="SUPFAM" id="SSF52540">
    <property type="entry name" value="P-loop containing nucleoside triphosphate hydrolases"/>
    <property type="match status" value="1"/>
</dbReference>
<gene>
    <name evidence="1" type="ORF">V3328_17795</name>
</gene>
<dbReference type="PANTHER" id="PTHR30050">
    <property type="entry name" value="CHROMOSOMAL REPLICATION INITIATOR PROTEIN DNAA"/>
    <property type="match status" value="1"/>
</dbReference>
<name>A0AAW9RUD8_9HYPH</name>
<organism evidence="1 2">
    <name type="scientific">Microbaculum marinum</name>
    <dbReference type="NCBI Taxonomy" id="1764581"/>
    <lineage>
        <taxon>Bacteria</taxon>
        <taxon>Pseudomonadati</taxon>
        <taxon>Pseudomonadota</taxon>
        <taxon>Alphaproteobacteria</taxon>
        <taxon>Hyphomicrobiales</taxon>
        <taxon>Tepidamorphaceae</taxon>
        <taxon>Microbaculum</taxon>
    </lineage>
</organism>
<dbReference type="GO" id="GO:0005886">
    <property type="term" value="C:plasma membrane"/>
    <property type="evidence" value="ECO:0007669"/>
    <property type="project" value="TreeGrafter"/>
</dbReference>
<reference evidence="1 2" key="1">
    <citation type="submission" date="2024-02" db="EMBL/GenBank/DDBJ databases">
        <title>Genome analysis and characterization of Microbaculum marinisediminis sp. nov., isolated from marine sediment.</title>
        <authorList>
            <person name="Du Z.-J."/>
            <person name="Ye Y.-Q."/>
            <person name="Zhang Z.-R."/>
            <person name="Yuan S.-M."/>
            <person name="Zhang X.-Y."/>
        </authorList>
    </citation>
    <scope>NUCLEOTIDE SEQUENCE [LARGE SCALE GENOMIC DNA]</scope>
    <source>
        <strain evidence="1 2">SDUM1044001</strain>
    </source>
</reference>
<dbReference type="RefSeq" id="WP_340331038.1">
    <property type="nucleotide sequence ID" value="NZ_JAZHOF010000007.1"/>
</dbReference>
<dbReference type="EMBL" id="JAZHOF010000007">
    <property type="protein sequence ID" value="MEJ8573346.1"/>
    <property type="molecule type" value="Genomic_DNA"/>
</dbReference>
<dbReference type="InterPro" id="IPR027417">
    <property type="entry name" value="P-loop_NTPase"/>
</dbReference>